<gene>
    <name evidence="15" type="ORF">OJAV_G00158160</name>
</gene>
<feature type="chain" id="PRO_5018712777" description="Tenascin" evidence="12">
    <location>
        <begin position="17"/>
        <end position="1254"/>
    </location>
</feature>
<feature type="compositionally biased region" description="Low complexity" evidence="11">
    <location>
        <begin position="319"/>
        <end position="333"/>
    </location>
</feature>
<evidence type="ECO:0000256" key="1">
    <source>
        <dbReference type="ARBA" id="ARBA00004498"/>
    </source>
</evidence>
<keyword evidence="3" id="KW-0964">Secreted</keyword>
<feature type="compositionally biased region" description="Polar residues" evidence="11">
    <location>
        <begin position="261"/>
        <end position="282"/>
    </location>
</feature>
<dbReference type="Gene3D" id="2.60.40.10">
    <property type="entry name" value="Immunoglobulins"/>
    <property type="match status" value="4"/>
</dbReference>
<dbReference type="FunFam" id="3.90.215.10:FF:000001">
    <property type="entry name" value="Tenascin isoform 1"/>
    <property type="match status" value="1"/>
</dbReference>
<feature type="compositionally biased region" description="Polar residues" evidence="11">
    <location>
        <begin position="132"/>
        <end position="175"/>
    </location>
</feature>
<evidence type="ECO:0000256" key="2">
    <source>
        <dbReference type="ARBA" id="ARBA00008673"/>
    </source>
</evidence>
<feature type="coiled-coil region" evidence="10">
    <location>
        <begin position="510"/>
        <end position="537"/>
    </location>
</feature>
<feature type="compositionally biased region" description="Polar residues" evidence="11">
    <location>
        <begin position="337"/>
        <end position="355"/>
    </location>
</feature>
<dbReference type="PROSITE" id="PS50853">
    <property type="entry name" value="FN3"/>
    <property type="match status" value="2"/>
</dbReference>
<dbReference type="PANTHER" id="PTHR46708">
    <property type="entry name" value="TENASCIN"/>
    <property type="match status" value="1"/>
</dbReference>
<feature type="compositionally biased region" description="Basic and acidic residues" evidence="11">
    <location>
        <begin position="588"/>
        <end position="607"/>
    </location>
</feature>
<feature type="domain" description="Fibrinogen C-terminal" evidence="14">
    <location>
        <begin position="1033"/>
        <end position="1248"/>
    </location>
</feature>
<feature type="compositionally biased region" description="Basic and acidic residues" evidence="11">
    <location>
        <begin position="115"/>
        <end position="127"/>
    </location>
</feature>
<dbReference type="InterPro" id="IPR013783">
    <property type="entry name" value="Ig-like_fold"/>
</dbReference>
<feature type="compositionally biased region" description="Polar residues" evidence="11">
    <location>
        <begin position="92"/>
        <end position="108"/>
    </location>
</feature>
<dbReference type="InterPro" id="IPR020837">
    <property type="entry name" value="Fibrinogen_CS"/>
</dbReference>
<name>A0A3S2PBN6_ORYJA</name>
<evidence type="ECO:0000313" key="15">
    <source>
        <dbReference type="EMBL" id="RVE62541.1"/>
    </source>
</evidence>
<keyword evidence="16" id="KW-1185">Reference proteome</keyword>
<keyword evidence="8" id="KW-1015">Disulfide bond</keyword>
<dbReference type="EMBL" id="CM012452">
    <property type="protein sequence ID" value="RVE62541.1"/>
    <property type="molecule type" value="Genomic_DNA"/>
</dbReference>
<evidence type="ECO:0000256" key="3">
    <source>
        <dbReference type="ARBA" id="ARBA00022525"/>
    </source>
</evidence>
<feature type="domain" description="Fibronectin type-III" evidence="13">
    <location>
        <begin position="773"/>
        <end position="862"/>
    </location>
</feature>
<feature type="compositionally biased region" description="Polar residues" evidence="11">
    <location>
        <begin position="362"/>
        <end position="393"/>
    </location>
</feature>
<dbReference type="SMART" id="SM00060">
    <property type="entry name" value="FN3"/>
    <property type="match status" value="4"/>
</dbReference>
<feature type="compositionally biased region" description="Polar residues" evidence="11">
    <location>
        <begin position="404"/>
        <end position="433"/>
    </location>
</feature>
<organism evidence="15 16">
    <name type="scientific">Oryzias javanicus</name>
    <name type="common">Javanese ricefish</name>
    <name type="synonym">Aplocheilus javanicus</name>
    <dbReference type="NCBI Taxonomy" id="123683"/>
    <lineage>
        <taxon>Eukaryota</taxon>
        <taxon>Metazoa</taxon>
        <taxon>Chordata</taxon>
        <taxon>Craniata</taxon>
        <taxon>Vertebrata</taxon>
        <taxon>Euteleostomi</taxon>
        <taxon>Actinopterygii</taxon>
        <taxon>Neopterygii</taxon>
        <taxon>Teleostei</taxon>
        <taxon>Neoteleostei</taxon>
        <taxon>Acanthomorphata</taxon>
        <taxon>Ovalentaria</taxon>
        <taxon>Atherinomorphae</taxon>
        <taxon>Beloniformes</taxon>
        <taxon>Adrianichthyidae</taxon>
        <taxon>Oryziinae</taxon>
        <taxon>Oryzias</taxon>
    </lineage>
</organism>
<dbReference type="SUPFAM" id="SSF49265">
    <property type="entry name" value="Fibronectin type III"/>
    <property type="match status" value="3"/>
</dbReference>
<evidence type="ECO:0000256" key="10">
    <source>
        <dbReference type="SAM" id="Coils"/>
    </source>
</evidence>
<dbReference type="Gene3D" id="3.90.215.10">
    <property type="entry name" value="Gamma Fibrinogen, chain A, domain 1"/>
    <property type="match status" value="1"/>
</dbReference>
<dbReference type="SMART" id="SM00186">
    <property type="entry name" value="FBG"/>
    <property type="match status" value="1"/>
</dbReference>
<feature type="signal peptide" evidence="12">
    <location>
        <begin position="1"/>
        <end position="16"/>
    </location>
</feature>
<protein>
    <recommendedName>
        <fullName evidence="17">Tenascin</fullName>
    </recommendedName>
</protein>
<dbReference type="CDD" id="cd00055">
    <property type="entry name" value="EGF_Lam"/>
    <property type="match status" value="1"/>
</dbReference>
<dbReference type="CDD" id="cd00063">
    <property type="entry name" value="FN3"/>
    <property type="match status" value="3"/>
</dbReference>
<dbReference type="GO" id="GO:0030155">
    <property type="term" value="P:regulation of cell adhesion"/>
    <property type="evidence" value="ECO:0007669"/>
    <property type="project" value="TreeGrafter"/>
</dbReference>
<dbReference type="InterPro" id="IPR036116">
    <property type="entry name" value="FN3_sf"/>
</dbReference>
<evidence type="ECO:0000256" key="12">
    <source>
        <dbReference type="SAM" id="SignalP"/>
    </source>
</evidence>
<dbReference type="Pfam" id="PF23106">
    <property type="entry name" value="EGF_Teneurin"/>
    <property type="match status" value="1"/>
</dbReference>
<evidence type="ECO:0000256" key="11">
    <source>
        <dbReference type="SAM" id="MobiDB-lite"/>
    </source>
</evidence>
<dbReference type="NCBIfam" id="NF040941">
    <property type="entry name" value="GGGWT_bact"/>
    <property type="match status" value="1"/>
</dbReference>
<dbReference type="Pfam" id="PF00041">
    <property type="entry name" value="fn3"/>
    <property type="match status" value="3"/>
</dbReference>
<dbReference type="InterPro" id="IPR050991">
    <property type="entry name" value="ECM_Regulatory_Proteins"/>
</dbReference>
<dbReference type="GO" id="GO:0031175">
    <property type="term" value="P:neuron projection development"/>
    <property type="evidence" value="ECO:0007669"/>
    <property type="project" value="TreeGrafter"/>
</dbReference>
<feature type="region of interest" description="Disordered" evidence="11">
    <location>
        <begin position="682"/>
        <end position="712"/>
    </location>
</feature>
<feature type="domain" description="Fibronectin type-III" evidence="13">
    <location>
        <begin position="863"/>
        <end position="955"/>
    </location>
</feature>
<dbReference type="AlphaFoldDB" id="A0A3S2PBN6"/>
<dbReference type="InterPro" id="IPR002181">
    <property type="entry name" value="Fibrinogen_a/b/g_C_dom"/>
</dbReference>
<evidence type="ECO:0000256" key="4">
    <source>
        <dbReference type="ARBA" id="ARBA00022530"/>
    </source>
</evidence>
<dbReference type="InterPro" id="IPR014716">
    <property type="entry name" value="Fibrinogen_a/b/g_C_1"/>
</dbReference>
<feature type="compositionally biased region" description="Basic and acidic residues" evidence="11">
    <location>
        <begin position="682"/>
        <end position="695"/>
    </location>
</feature>
<evidence type="ECO:0000313" key="16">
    <source>
        <dbReference type="Proteomes" id="UP000283210"/>
    </source>
</evidence>
<dbReference type="InterPro" id="IPR003961">
    <property type="entry name" value="FN3_dom"/>
</dbReference>
<keyword evidence="10" id="KW-0175">Coiled coil</keyword>
<dbReference type="GO" id="GO:0005615">
    <property type="term" value="C:extracellular space"/>
    <property type="evidence" value="ECO:0007669"/>
    <property type="project" value="TreeGrafter"/>
</dbReference>
<keyword evidence="9" id="KW-0325">Glycoprotein</keyword>
<dbReference type="SUPFAM" id="SSF56496">
    <property type="entry name" value="Fibrinogen C-terminal domain-like"/>
    <property type="match status" value="1"/>
</dbReference>
<evidence type="ECO:0000256" key="9">
    <source>
        <dbReference type="ARBA" id="ARBA00023180"/>
    </source>
</evidence>
<keyword evidence="7" id="KW-0677">Repeat</keyword>
<evidence type="ECO:0000259" key="13">
    <source>
        <dbReference type="PROSITE" id="PS50853"/>
    </source>
</evidence>
<evidence type="ECO:0008006" key="17">
    <source>
        <dbReference type="Google" id="ProtNLM"/>
    </source>
</evidence>
<dbReference type="CDD" id="cd00087">
    <property type="entry name" value="FReD"/>
    <property type="match status" value="1"/>
</dbReference>
<evidence type="ECO:0000256" key="7">
    <source>
        <dbReference type="ARBA" id="ARBA00022737"/>
    </source>
</evidence>
<evidence type="ECO:0000256" key="5">
    <source>
        <dbReference type="ARBA" id="ARBA00022536"/>
    </source>
</evidence>
<evidence type="ECO:0000256" key="6">
    <source>
        <dbReference type="ARBA" id="ARBA00022729"/>
    </source>
</evidence>
<dbReference type="PROSITE" id="PS51406">
    <property type="entry name" value="FIBRINOGEN_C_2"/>
    <property type="match status" value="1"/>
</dbReference>
<dbReference type="Proteomes" id="UP000283210">
    <property type="component" value="Chromosome 16"/>
</dbReference>
<feature type="compositionally biased region" description="Polar residues" evidence="11">
    <location>
        <begin position="698"/>
        <end position="712"/>
    </location>
</feature>
<feature type="compositionally biased region" description="Low complexity" evidence="11">
    <location>
        <begin position="611"/>
        <end position="623"/>
    </location>
</feature>
<comment type="subcellular location">
    <subcellularLocation>
        <location evidence="1">Secreted</location>
        <location evidence="1">Extracellular space</location>
        <location evidence="1">Extracellular matrix</location>
    </subcellularLocation>
</comment>
<feature type="compositionally biased region" description="Polar residues" evidence="11">
    <location>
        <begin position="624"/>
        <end position="633"/>
    </location>
</feature>
<proteinExistence type="inferred from homology"/>
<accession>A0A3S2PBN6</accession>
<dbReference type="InterPro" id="IPR002049">
    <property type="entry name" value="LE_dom"/>
</dbReference>
<comment type="similarity">
    <text evidence="2">Belongs to the tenascin family.</text>
</comment>
<dbReference type="FunFam" id="2.10.25.10:FF:000001">
    <property type="entry name" value="Tenascin C"/>
    <property type="match status" value="1"/>
</dbReference>
<keyword evidence="4" id="KW-0272">Extracellular matrix</keyword>
<dbReference type="Gene3D" id="2.10.25.10">
    <property type="entry name" value="Laminin"/>
    <property type="match status" value="1"/>
</dbReference>
<feature type="compositionally biased region" description="Polar residues" evidence="11">
    <location>
        <begin position="62"/>
        <end position="84"/>
    </location>
</feature>
<evidence type="ECO:0000256" key="8">
    <source>
        <dbReference type="ARBA" id="ARBA00023157"/>
    </source>
</evidence>
<dbReference type="InterPro" id="IPR036056">
    <property type="entry name" value="Fibrinogen-like_C"/>
</dbReference>
<evidence type="ECO:0000259" key="14">
    <source>
        <dbReference type="PROSITE" id="PS51406"/>
    </source>
</evidence>
<dbReference type="OrthoDB" id="6130531at2759"/>
<keyword evidence="5" id="KW-0245">EGF-like domain</keyword>
<reference evidence="15 16" key="2">
    <citation type="submission" date="2019-01" db="EMBL/GenBank/DDBJ databases">
        <title>A chromosome length genome reference of the Java medaka (oryzias javanicus).</title>
        <authorList>
            <person name="Herpin A."/>
            <person name="Takehana Y."/>
            <person name="Naruse K."/>
            <person name="Ansai S."/>
            <person name="Kawaguchi M."/>
        </authorList>
    </citation>
    <scope>NUCLEOTIDE SEQUENCE [LARGE SCALE GENOMIC DNA]</scope>
    <source>
        <strain evidence="15">RS831</strain>
        <tissue evidence="15">Whole body</tissue>
    </source>
</reference>
<dbReference type="PROSITE" id="PS00514">
    <property type="entry name" value="FIBRINOGEN_C_1"/>
    <property type="match status" value="1"/>
</dbReference>
<feature type="region of interest" description="Disordered" evidence="11">
    <location>
        <begin position="584"/>
        <end position="642"/>
    </location>
</feature>
<feature type="compositionally biased region" description="Polar residues" evidence="11">
    <location>
        <begin position="207"/>
        <end position="231"/>
    </location>
</feature>
<reference evidence="15 16" key="1">
    <citation type="submission" date="2018-11" db="EMBL/GenBank/DDBJ databases">
        <authorList>
            <person name="Lopez-Roques C."/>
            <person name="Donnadieu C."/>
            <person name="Bouchez O."/>
            <person name="Klopp C."/>
            <person name="Cabau C."/>
            <person name="Zahm M."/>
        </authorList>
    </citation>
    <scope>NUCLEOTIDE SEQUENCE [LARGE SCALE GENOMIC DNA]</scope>
    <source>
        <strain evidence="15">RS831</strain>
        <tissue evidence="15">Whole body</tissue>
    </source>
</reference>
<feature type="region of interest" description="Disordered" evidence="11">
    <location>
        <begin position="39"/>
        <end position="450"/>
    </location>
</feature>
<sequence>MLFALGLVFLLTPLASFETTTNLKRDAAERNTTKFREVFNPSKPKIPASTQVFHPTPKPNIVNETILSTSATKLKPQQDNTTEASKSRSRSTDAPSVTAKNPKTNRAVSNKGKHLKEELTLTHDAKGRKGKLSSNGATSVQSTPIKSTLARNAQLSTYKPQQPVNSTVPTVSNHGKTSKDEATQNASSSSTVSHSVRTEKITRNKPKQTVNPPVSNVPLLSSHNMNKTSPSLPKRSHSVKVIVHKPPPSKNQTDVNESHSSHSSKTTVAEPVSSKTRSTTLVKITKLSKTKSQRLDNHTATIESAHHKAVRNETTQNVPSSSKKSLSTPSDKPVNTVLHQSNNHTENTESASPTHSKAVKNETIQNVLPISTKSPSTQSEKSNKLQQSDNPQILNKPGPKNSKDNSTQTVPPTKTNAKITKGNSQNDSTNPLVNDNPAVMKPQAKVKSNKTSIEFPSAASKKQPTDSQPVTVVICNGCDPSNNKDQEVKLSPGTPLVVTHKISLLPGGCTEGHDAKLDALKDRVARLEKEMSFLKEQCPCSTKCPNNCSGNGRCEKGSCVCQQGFMGEDCSKCKQGVDCNTRPAKKYPNSDHPKDEPQDNEAHHNETKSVTTETKNTSNATTSPAPDNTTLNKTAIHETVTRKRGGLGSVKVSNISSHSLTVTWLAPQGMFKKFTVTKRELQSDGDKNEPLRVEEQDISSTARNTTTVENESTTLFSGKVGAKRTSVMVPGESRSVEITNLQANTLYVLQVFGTAENSRSKTHRVTATTGPEPPTRMVFSNVTESSVGVSWVKPKTTFTGFRVTYINIVSGASRFVTLGSKQSQVVLSKLSPGSSYMISITATKGTAQSDELTSIITTVPAPPKHLQISNVTHNRALLRWTPSLGKVDRFIISYESSKTPNVTVTVMLSGTSVEHQLKGLQKDTVYTIKMLSQKDSLKSTTISTSFTTANVVKPSEVGARSAVIAWKTPTVYKSFRVIYEVPGKEKKEVILPPTVNEYKLTGLFPMSRYTVVVQGEKNGHYTSVITSEFITGKLRFPFPMDCSQELLNGASESGEVDIYPGGKEGEAVRVYCDMEADGGGWTVFQRRMNGKTDFYRTWHEYSVGFGNLSEEFWLGNDLLHNLTSAGPVSLRVDLQSGNDTAYAQYTNFSVASEERNYTLTVSGYTGTAGNSMKLHSGRPFSTRDKDPDRLENHCAKLYMGGWWYKNCYRANLNGLYGAHTKNQGIVWIDWKGKDSSIPFTEMKFRPSLFSATHG</sequence>
<dbReference type="PANTHER" id="PTHR46708:SF1">
    <property type="entry name" value="TENASCIN"/>
    <property type="match status" value="1"/>
</dbReference>
<keyword evidence="6 12" id="KW-0732">Signal</keyword>
<dbReference type="Pfam" id="PF00147">
    <property type="entry name" value="Fibrinogen_C"/>
    <property type="match status" value="1"/>
</dbReference>